<evidence type="ECO:0000256" key="8">
    <source>
        <dbReference type="SAM" id="Phobius"/>
    </source>
</evidence>
<feature type="transmembrane region" description="Helical" evidence="8">
    <location>
        <begin position="110"/>
        <end position="129"/>
    </location>
</feature>
<evidence type="ECO:0000256" key="6">
    <source>
        <dbReference type="ARBA" id="ARBA00022989"/>
    </source>
</evidence>
<dbReference type="EMBL" id="JBHUGI010000034">
    <property type="protein sequence ID" value="MFD1929200.1"/>
    <property type="molecule type" value="Genomic_DNA"/>
</dbReference>
<keyword evidence="5 8" id="KW-0812">Transmembrane</keyword>
<proteinExistence type="inferred from homology"/>
<name>A0ABW4SK14_9BACL</name>
<evidence type="ECO:0000256" key="2">
    <source>
        <dbReference type="ARBA" id="ARBA00005632"/>
    </source>
</evidence>
<gene>
    <name evidence="9" type="primary">psiE</name>
    <name evidence="9" type="ORF">ACFSFY_14250</name>
</gene>
<keyword evidence="7 8" id="KW-0472">Membrane</keyword>
<comment type="caution">
    <text evidence="9">The sequence shown here is derived from an EMBL/GenBank/DDBJ whole genome shotgun (WGS) entry which is preliminary data.</text>
</comment>
<evidence type="ECO:0000256" key="3">
    <source>
        <dbReference type="ARBA" id="ARBA00021903"/>
    </source>
</evidence>
<evidence type="ECO:0000313" key="10">
    <source>
        <dbReference type="Proteomes" id="UP001597218"/>
    </source>
</evidence>
<evidence type="ECO:0000313" key="9">
    <source>
        <dbReference type="EMBL" id="MFD1929200.1"/>
    </source>
</evidence>
<keyword evidence="10" id="KW-1185">Reference proteome</keyword>
<feature type="transmembrane region" description="Helical" evidence="8">
    <location>
        <begin position="12"/>
        <end position="37"/>
    </location>
</feature>
<dbReference type="PANTHER" id="PTHR37819:SF1">
    <property type="entry name" value="PROTEIN PSIE"/>
    <property type="match status" value="1"/>
</dbReference>
<dbReference type="InterPro" id="IPR009315">
    <property type="entry name" value="P_starv_induced_PsiE"/>
</dbReference>
<organism evidence="9 10">
    <name type="scientific">Sporosarcina siberiensis</name>
    <dbReference type="NCBI Taxonomy" id="1365606"/>
    <lineage>
        <taxon>Bacteria</taxon>
        <taxon>Bacillati</taxon>
        <taxon>Bacillota</taxon>
        <taxon>Bacilli</taxon>
        <taxon>Bacillales</taxon>
        <taxon>Caryophanaceae</taxon>
        <taxon>Sporosarcina</taxon>
    </lineage>
</organism>
<comment type="similarity">
    <text evidence="2">Belongs to the PsiE family.</text>
</comment>
<protein>
    <recommendedName>
        <fullName evidence="3">Protein PsiE</fullName>
    </recommendedName>
</protein>
<dbReference type="PANTHER" id="PTHR37819">
    <property type="entry name" value="PROTEIN PSIE"/>
    <property type="match status" value="1"/>
</dbReference>
<dbReference type="InterPro" id="IPR020948">
    <property type="entry name" value="P_starv_induced_PsiE-like"/>
</dbReference>
<evidence type="ECO:0000256" key="5">
    <source>
        <dbReference type="ARBA" id="ARBA00022692"/>
    </source>
</evidence>
<dbReference type="Pfam" id="PF06146">
    <property type="entry name" value="PsiE"/>
    <property type="match status" value="1"/>
</dbReference>
<keyword evidence="4" id="KW-1003">Cell membrane</keyword>
<comment type="subcellular location">
    <subcellularLocation>
        <location evidence="1">Cell inner membrane</location>
        <topology evidence="1">Multi-pass membrane protein</topology>
    </subcellularLocation>
</comment>
<dbReference type="NCBIfam" id="NF002765">
    <property type="entry name" value="PRK02833.1-3"/>
    <property type="match status" value="1"/>
</dbReference>
<sequence length="146" mass="17415">MLKKKYAHALHVFPKALQIFLNIMLVILALILSVVLIKELFVFGRLLLVGDQTDYNAYLANILIFFLYFEFIAMIVKYFEEEYHFPLRYFIYIGITAMVRLVIVDHDHPTHTLIYSFVILILIVGYFIINMTPRDRPDSKWYFKKQ</sequence>
<evidence type="ECO:0000256" key="4">
    <source>
        <dbReference type="ARBA" id="ARBA00022475"/>
    </source>
</evidence>
<feature type="transmembrane region" description="Helical" evidence="8">
    <location>
        <begin position="57"/>
        <end position="79"/>
    </location>
</feature>
<dbReference type="PIRSF" id="PIRSF029598">
    <property type="entry name" value="PsiE"/>
    <property type="match status" value="1"/>
</dbReference>
<reference evidence="10" key="1">
    <citation type="journal article" date="2019" name="Int. J. Syst. Evol. Microbiol.">
        <title>The Global Catalogue of Microorganisms (GCM) 10K type strain sequencing project: providing services to taxonomists for standard genome sequencing and annotation.</title>
        <authorList>
            <consortium name="The Broad Institute Genomics Platform"/>
            <consortium name="The Broad Institute Genome Sequencing Center for Infectious Disease"/>
            <person name="Wu L."/>
            <person name="Ma J."/>
        </authorList>
    </citation>
    <scope>NUCLEOTIDE SEQUENCE [LARGE SCALE GENOMIC DNA]</scope>
    <source>
        <strain evidence="10">CGMCC 4.7177</strain>
    </source>
</reference>
<evidence type="ECO:0000256" key="1">
    <source>
        <dbReference type="ARBA" id="ARBA00004429"/>
    </source>
</evidence>
<keyword evidence="6 8" id="KW-1133">Transmembrane helix</keyword>
<dbReference type="RefSeq" id="WP_381539147.1">
    <property type="nucleotide sequence ID" value="NZ_JBHUGI010000034.1"/>
</dbReference>
<feature type="transmembrane region" description="Helical" evidence="8">
    <location>
        <begin position="86"/>
        <end position="104"/>
    </location>
</feature>
<accession>A0ABW4SK14</accession>
<evidence type="ECO:0000256" key="7">
    <source>
        <dbReference type="ARBA" id="ARBA00023136"/>
    </source>
</evidence>
<dbReference type="Proteomes" id="UP001597218">
    <property type="component" value="Unassembled WGS sequence"/>
</dbReference>